<dbReference type="HOGENOM" id="CLU_3256662_0_0_6"/>
<dbReference type="AlphaFoldDB" id="W0N3J7"/>
<dbReference type="STRING" id="1357279.N018_14955"/>
<organism evidence="1 2">
    <name type="scientific">Pseudomonas syringae CC1557</name>
    <dbReference type="NCBI Taxonomy" id="1357279"/>
    <lineage>
        <taxon>Bacteria</taxon>
        <taxon>Pseudomonadati</taxon>
        <taxon>Pseudomonadota</taxon>
        <taxon>Gammaproteobacteria</taxon>
        <taxon>Pseudomonadales</taxon>
        <taxon>Pseudomonadaceae</taxon>
        <taxon>Pseudomonas</taxon>
        <taxon>Pseudomonas syringae</taxon>
    </lineage>
</organism>
<protein>
    <submittedName>
        <fullName evidence="1">Uncharacterized protein</fullName>
    </submittedName>
</protein>
<dbReference type="KEGG" id="psyr:N018_14955"/>
<sequence>MLRYGVFHDAALFLARTVFTIVFKGVQGCNPYRTWPAAIVVS</sequence>
<dbReference type="EMBL" id="CP007014">
    <property type="protein sequence ID" value="AHG43641.1"/>
    <property type="molecule type" value="Genomic_DNA"/>
</dbReference>
<accession>W0N3J7</accession>
<reference evidence="1 2" key="1">
    <citation type="submission" date="2013-12" db="EMBL/GenBank/DDBJ databases">
        <title>Interactions Between Genome Architecture and Virulence Genes in Pseudomonas syringae, strain CC1557 as a model.</title>
        <authorList>
            <person name="Baltrus D."/>
            <person name="Hockett K."/>
            <person name="Karlsrud E."/>
            <person name="Dougherty K."/>
            <person name="Nishimura M."/>
        </authorList>
    </citation>
    <scope>NUCLEOTIDE SEQUENCE [LARGE SCALE GENOMIC DNA]</scope>
    <source>
        <strain evidence="1 2">CC1557</strain>
    </source>
</reference>
<dbReference type="Proteomes" id="UP000019089">
    <property type="component" value="Chromosome"/>
</dbReference>
<evidence type="ECO:0000313" key="1">
    <source>
        <dbReference type="EMBL" id="AHG43641.1"/>
    </source>
</evidence>
<evidence type="ECO:0000313" key="2">
    <source>
        <dbReference type="Proteomes" id="UP000019089"/>
    </source>
</evidence>
<gene>
    <name evidence="1" type="ORF">N018_14955</name>
</gene>
<proteinExistence type="predicted"/>
<name>W0N3J7_PSESX</name>